<proteinExistence type="predicted"/>
<reference evidence="1 2" key="1">
    <citation type="journal article" date="2020" name="Int. J. Syst. Evol. Microbiol.">
        <title>Novel acetic acid bacteria from cider fermentations: Acetobacter conturbans sp. nov. and Acetobacter fallax sp. nov.</title>
        <authorList>
            <person name="Sombolestani A.S."/>
            <person name="Cleenwerck I."/>
            <person name="Cnockaert M."/>
            <person name="Borremans W."/>
            <person name="Wieme A.D."/>
            <person name="De Vuyst L."/>
            <person name="Vandamme P."/>
        </authorList>
    </citation>
    <scope>NUCLEOTIDE SEQUENCE [LARGE SCALE GENOMIC DNA]</scope>
    <source>
        <strain evidence="1 2">LMG 23848</strain>
    </source>
</reference>
<evidence type="ECO:0000313" key="1">
    <source>
        <dbReference type="EMBL" id="NHO39455.1"/>
    </source>
</evidence>
<dbReference type="EMBL" id="WOTE01000003">
    <property type="protein sequence ID" value="NHO39455.1"/>
    <property type="molecule type" value="Genomic_DNA"/>
</dbReference>
<dbReference type="RefSeq" id="WP_059023102.1">
    <property type="nucleotide sequence ID" value="NZ_LN609302.1"/>
</dbReference>
<keyword evidence="2" id="KW-1185">Reference proteome</keyword>
<protein>
    <recommendedName>
        <fullName evidence="3">Morphogenetic protein</fullName>
    </recommendedName>
</protein>
<name>A0ABX0KPH6_9PROT</name>
<evidence type="ECO:0000313" key="2">
    <source>
        <dbReference type="Proteomes" id="UP000657200"/>
    </source>
</evidence>
<organism evidence="1 2">
    <name type="scientific">Acetobacter ghanensis</name>
    <dbReference type="NCBI Taxonomy" id="431306"/>
    <lineage>
        <taxon>Bacteria</taxon>
        <taxon>Pseudomonadati</taxon>
        <taxon>Pseudomonadota</taxon>
        <taxon>Alphaproteobacteria</taxon>
        <taxon>Acetobacterales</taxon>
        <taxon>Acetobacteraceae</taxon>
        <taxon>Acetobacter</taxon>
    </lineage>
</organism>
<comment type="caution">
    <text evidence="1">The sequence shown here is derived from an EMBL/GenBank/DDBJ whole genome shotgun (WGS) entry which is preliminary data.</text>
</comment>
<accession>A0ABX0KPH6</accession>
<sequence length="245" mass="28103">MKKETIAKPIIFSGPMVRALLEGRKTQTRRVMKVQPQPYVGGVHPNHVAKHPAPYIDAYCSKRKTTANPRGMSEDWCWWTEDDRCGPYVGKCPYIPSDLLWVRETWSHTGQGVWKVSDVYQALGGDIVYRADENDGAIGYFPSIHMPRWASRLTLRVTNIRAERLQDISEDDARAEGVRKEEFGKHALWSGRDTERPTLSSAKRAFLDHIWTDLYGEHETKSVGANPWVWVYEFEVIRKNVGEVS</sequence>
<evidence type="ECO:0008006" key="3">
    <source>
        <dbReference type="Google" id="ProtNLM"/>
    </source>
</evidence>
<dbReference type="Proteomes" id="UP000657200">
    <property type="component" value="Unassembled WGS sequence"/>
</dbReference>
<gene>
    <name evidence="1" type="ORF">GOB80_07095</name>
</gene>